<keyword evidence="3" id="KW-1185">Reference proteome</keyword>
<sequence length="283" mass="31027">MAKAAPLYTRMAQGEQRKAFQMIQNLARIVQALLVGHSALPRAQQLNEHFERVLNQLGKHVANFFEYKIGEASKDGLAPARIAAHQSAQLVQTGLLVLDGVDLRAVLGAGRAGVLGPGHQVAAADCGVQRFEDVLEGASNMVKVDGEAYVAAQRVAECLIGIDGELIGVRGAKLRRTRPTPPSRSGRCHLARSADRQNRSRSDSHRLTTRLAGISLGITNLLPLGNKLCTMAFSRTFVSLDFSPFMRIMYTQTRRMTDSSAIRDKVVSLDFICCRHNWPKLNQ</sequence>
<reference evidence="2 3" key="1">
    <citation type="journal article" date="2018" name="Sci. Rep.">
        <title>Genomic signatures of local adaptation to the degree of environmental predictability in rotifers.</title>
        <authorList>
            <person name="Franch-Gras L."/>
            <person name="Hahn C."/>
            <person name="Garcia-Roger E.M."/>
            <person name="Carmona M.J."/>
            <person name="Serra M."/>
            <person name="Gomez A."/>
        </authorList>
    </citation>
    <scope>NUCLEOTIDE SEQUENCE [LARGE SCALE GENOMIC DNA]</scope>
    <source>
        <strain evidence="2">HYR1</strain>
    </source>
</reference>
<gene>
    <name evidence="2" type="ORF">BpHYR1_043899</name>
</gene>
<feature type="region of interest" description="Disordered" evidence="1">
    <location>
        <begin position="175"/>
        <end position="204"/>
    </location>
</feature>
<name>A0A3M7SS05_BRAPC</name>
<dbReference type="AlphaFoldDB" id="A0A3M7SS05"/>
<evidence type="ECO:0000313" key="3">
    <source>
        <dbReference type="Proteomes" id="UP000276133"/>
    </source>
</evidence>
<protein>
    <submittedName>
        <fullName evidence="2">Uncharacterized protein</fullName>
    </submittedName>
</protein>
<dbReference type="EMBL" id="REGN01000845">
    <property type="protein sequence ID" value="RNA38651.1"/>
    <property type="molecule type" value="Genomic_DNA"/>
</dbReference>
<feature type="compositionally biased region" description="Basic and acidic residues" evidence="1">
    <location>
        <begin position="192"/>
        <end position="204"/>
    </location>
</feature>
<dbReference type="Proteomes" id="UP000276133">
    <property type="component" value="Unassembled WGS sequence"/>
</dbReference>
<proteinExistence type="predicted"/>
<accession>A0A3M7SS05</accession>
<comment type="caution">
    <text evidence="2">The sequence shown here is derived from an EMBL/GenBank/DDBJ whole genome shotgun (WGS) entry which is preliminary data.</text>
</comment>
<evidence type="ECO:0000256" key="1">
    <source>
        <dbReference type="SAM" id="MobiDB-lite"/>
    </source>
</evidence>
<organism evidence="2 3">
    <name type="scientific">Brachionus plicatilis</name>
    <name type="common">Marine rotifer</name>
    <name type="synonym">Brachionus muelleri</name>
    <dbReference type="NCBI Taxonomy" id="10195"/>
    <lineage>
        <taxon>Eukaryota</taxon>
        <taxon>Metazoa</taxon>
        <taxon>Spiralia</taxon>
        <taxon>Gnathifera</taxon>
        <taxon>Rotifera</taxon>
        <taxon>Eurotatoria</taxon>
        <taxon>Monogononta</taxon>
        <taxon>Pseudotrocha</taxon>
        <taxon>Ploima</taxon>
        <taxon>Brachionidae</taxon>
        <taxon>Brachionus</taxon>
    </lineage>
</organism>
<evidence type="ECO:0000313" key="2">
    <source>
        <dbReference type="EMBL" id="RNA38651.1"/>
    </source>
</evidence>